<keyword evidence="2 8" id="KW-0812">Transmembrane</keyword>
<feature type="domain" description="Mitochondrial dynamics protein MID51-like C-terminal" evidence="10">
    <location>
        <begin position="148"/>
        <end position="338"/>
    </location>
</feature>
<dbReference type="InterPro" id="IPR046906">
    <property type="entry name" value="Mab-21_HhH/H2TH-like"/>
</dbReference>
<evidence type="ECO:0000259" key="9">
    <source>
        <dbReference type="Pfam" id="PF20266"/>
    </source>
</evidence>
<keyword evidence="3" id="KW-1000">Mitochondrion outer membrane</keyword>
<name>A0A151N204_ALLMI</name>
<dbReference type="Gene3D" id="1.10.1410.40">
    <property type="match status" value="1"/>
</dbReference>
<dbReference type="InterPro" id="IPR045909">
    <property type="entry name" value="MID49/MID51"/>
</dbReference>
<evidence type="ECO:0000259" key="10">
    <source>
        <dbReference type="Pfam" id="PF21297"/>
    </source>
</evidence>
<dbReference type="CTD" id="125170"/>
<dbReference type="GO" id="GO:0005741">
    <property type="term" value="C:mitochondrial outer membrane"/>
    <property type="evidence" value="ECO:0007669"/>
    <property type="project" value="UniProtKB-SubCell"/>
</dbReference>
<dbReference type="GO" id="GO:0090141">
    <property type="term" value="P:positive regulation of mitochondrial fission"/>
    <property type="evidence" value="ECO:0007669"/>
    <property type="project" value="TreeGrafter"/>
</dbReference>
<keyword evidence="4 8" id="KW-1133">Transmembrane helix</keyword>
<evidence type="ECO:0000313" key="11">
    <source>
        <dbReference type="EMBL" id="KYO30792.1"/>
    </source>
</evidence>
<dbReference type="eggNOG" id="ENOG502QPJX">
    <property type="taxonomic scope" value="Eukaryota"/>
</dbReference>
<dbReference type="Pfam" id="PF21297">
    <property type="entry name" value="MID51-like_C"/>
    <property type="match status" value="1"/>
</dbReference>
<feature type="domain" description="Mab-21-like HhH/H2TH-like" evidence="9">
    <location>
        <begin position="353"/>
        <end position="439"/>
    </location>
</feature>
<protein>
    <submittedName>
        <fullName evidence="11">Mitochondrial dynamics protein MID49</fullName>
    </submittedName>
</protein>
<evidence type="ECO:0000256" key="3">
    <source>
        <dbReference type="ARBA" id="ARBA00022787"/>
    </source>
</evidence>
<dbReference type="Proteomes" id="UP000050525">
    <property type="component" value="Unassembled WGS sequence"/>
</dbReference>
<keyword evidence="12" id="KW-1185">Reference proteome</keyword>
<evidence type="ECO:0000256" key="7">
    <source>
        <dbReference type="SAM" id="MobiDB-lite"/>
    </source>
</evidence>
<sequence>MAEFIHKQGKRQDDRGLGSVIDFLLANTRLVLGVSGAAVLAIATLVVKRMIDRATSSPDEDDAKAEQKSIEESWQDLNLLKAPQKPPKKPSREDLSEPLPVTQPAQELCEHPASLETLCIESRPLLCLTLQEKLLSYYNNHVAIPEPEAALGRQLAKDVCVELQNFLQNKYPELPFGRMVLSGSLHNDLQVVAADHVDFLLPMALEAALWKLIPGEDTVVKTPQFWMIRRTDLEYFPRGSSPWDRFLVGGYLSSNALSETIHKILETSINWPAIGSMLECVIRPTVAPEDLKLEVEHCQVQLNVALYPVVKVEDKVLLAKPPRGLVENLWQQSFYAAEVSRLKDLDAGDSGVRKLCLKIWKAVCRDHPSLGRLTGSHLTHVLLHLSEMELDWAEATLATRFQQMIEELVGYLEKGFLPCYFNSRINLFHELLEEEIDEMGYALYSAVSEPALLLKESACK</sequence>
<dbReference type="OrthoDB" id="5964386at2759"/>
<evidence type="ECO:0000313" key="12">
    <source>
        <dbReference type="Proteomes" id="UP000050525"/>
    </source>
</evidence>
<dbReference type="AlphaFoldDB" id="A0A151N204"/>
<evidence type="ECO:0000256" key="2">
    <source>
        <dbReference type="ARBA" id="ARBA00022692"/>
    </source>
</evidence>
<evidence type="ECO:0000256" key="8">
    <source>
        <dbReference type="SAM" id="Phobius"/>
    </source>
</evidence>
<comment type="subcellular location">
    <subcellularLocation>
        <location evidence="1">Mitochondrion outer membrane</location>
        <topology evidence="1">Single-pass membrane protein</topology>
    </subcellularLocation>
</comment>
<dbReference type="GeneID" id="102562971"/>
<dbReference type="RefSeq" id="XP_059572680.1">
    <property type="nucleotide sequence ID" value="XM_059716697.1"/>
</dbReference>
<keyword evidence="5" id="KW-0496">Mitochondrion</keyword>
<feature type="region of interest" description="Disordered" evidence="7">
    <location>
        <begin position="76"/>
        <end position="100"/>
    </location>
</feature>
<dbReference type="GO" id="GO:0007005">
    <property type="term" value="P:mitochondrion organization"/>
    <property type="evidence" value="ECO:0007669"/>
    <property type="project" value="InterPro"/>
</dbReference>
<dbReference type="Gene3D" id="3.30.460.90">
    <property type="match status" value="1"/>
</dbReference>
<dbReference type="RefSeq" id="XP_006272803.2">
    <property type="nucleotide sequence ID" value="XM_006272741.4"/>
</dbReference>
<dbReference type="FunFam" id="1.10.1410.40:FF:000003">
    <property type="entry name" value="Mitochondrial dynamics protein MID51"/>
    <property type="match status" value="1"/>
</dbReference>
<dbReference type="PANTHER" id="PTHR16451:SF11">
    <property type="entry name" value="MITOCHONDRIAL DYNAMICS PROTEIN MID49"/>
    <property type="match status" value="1"/>
</dbReference>
<organism evidence="11 12">
    <name type="scientific">Alligator mississippiensis</name>
    <name type="common">American alligator</name>
    <dbReference type="NCBI Taxonomy" id="8496"/>
    <lineage>
        <taxon>Eukaryota</taxon>
        <taxon>Metazoa</taxon>
        <taxon>Chordata</taxon>
        <taxon>Craniata</taxon>
        <taxon>Vertebrata</taxon>
        <taxon>Euteleostomi</taxon>
        <taxon>Archelosauria</taxon>
        <taxon>Archosauria</taxon>
        <taxon>Crocodylia</taxon>
        <taxon>Alligatoridae</taxon>
        <taxon>Alligatorinae</taxon>
        <taxon>Alligator</taxon>
    </lineage>
</organism>
<reference evidence="11 12" key="1">
    <citation type="journal article" date="2012" name="Genome Biol.">
        <title>Sequencing three crocodilian genomes to illuminate the evolution of archosaurs and amniotes.</title>
        <authorList>
            <person name="St John J.A."/>
            <person name="Braun E.L."/>
            <person name="Isberg S.R."/>
            <person name="Miles L.G."/>
            <person name="Chong A.Y."/>
            <person name="Gongora J."/>
            <person name="Dalzell P."/>
            <person name="Moran C."/>
            <person name="Bed'hom B."/>
            <person name="Abzhanov A."/>
            <person name="Burgess S.C."/>
            <person name="Cooksey A.M."/>
            <person name="Castoe T.A."/>
            <person name="Crawford N.G."/>
            <person name="Densmore L.D."/>
            <person name="Drew J.C."/>
            <person name="Edwards S.V."/>
            <person name="Faircloth B.C."/>
            <person name="Fujita M.K."/>
            <person name="Greenwold M.J."/>
            <person name="Hoffmann F.G."/>
            <person name="Howard J.M."/>
            <person name="Iguchi T."/>
            <person name="Janes D.E."/>
            <person name="Khan S.Y."/>
            <person name="Kohno S."/>
            <person name="de Koning A.J."/>
            <person name="Lance S.L."/>
            <person name="McCarthy F.M."/>
            <person name="McCormack J.E."/>
            <person name="Merchant M.E."/>
            <person name="Peterson D.G."/>
            <person name="Pollock D.D."/>
            <person name="Pourmand N."/>
            <person name="Raney B.J."/>
            <person name="Roessler K.A."/>
            <person name="Sanford J.R."/>
            <person name="Sawyer R.H."/>
            <person name="Schmidt C.J."/>
            <person name="Triplett E.W."/>
            <person name="Tuberville T.D."/>
            <person name="Venegas-Anaya M."/>
            <person name="Howard J.T."/>
            <person name="Jarvis E.D."/>
            <person name="Guillette L.J.Jr."/>
            <person name="Glenn T.C."/>
            <person name="Green R.E."/>
            <person name="Ray D.A."/>
        </authorList>
    </citation>
    <scope>NUCLEOTIDE SEQUENCE [LARGE SCALE GENOMIC DNA]</scope>
    <source>
        <strain evidence="11">KSC_2009_1</strain>
    </source>
</reference>
<evidence type="ECO:0000256" key="5">
    <source>
        <dbReference type="ARBA" id="ARBA00023128"/>
    </source>
</evidence>
<evidence type="ECO:0000256" key="4">
    <source>
        <dbReference type="ARBA" id="ARBA00022989"/>
    </source>
</evidence>
<gene>
    <name evidence="11" type="primary">MIEF2</name>
    <name evidence="11" type="ORF">Y1Q_0014312</name>
</gene>
<dbReference type="InterPro" id="IPR049097">
    <property type="entry name" value="MID51-like_C"/>
</dbReference>
<dbReference type="InterPro" id="IPR024810">
    <property type="entry name" value="MAB21L/cGLR"/>
</dbReference>
<evidence type="ECO:0000256" key="1">
    <source>
        <dbReference type="ARBA" id="ARBA00004572"/>
    </source>
</evidence>
<comment type="caution">
    <text evidence="11">The sequence shown here is derived from an EMBL/GenBank/DDBJ whole genome shotgun (WGS) entry which is preliminary data.</text>
</comment>
<dbReference type="PhylomeDB" id="A0A151N204"/>
<dbReference type="PANTHER" id="PTHR16451">
    <property type="entry name" value="MITOCHONDRIAL DYNAMICS PROTEINS 49/51 FAMILY MEMBER"/>
    <property type="match status" value="1"/>
</dbReference>
<evidence type="ECO:0000256" key="6">
    <source>
        <dbReference type="ARBA" id="ARBA00023136"/>
    </source>
</evidence>
<proteinExistence type="predicted"/>
<dbReference type="EMBL" id="AKHW03004153">
    <property type="protein sequence ID" value="KYO30792.1"/>
    <property type="molecule type" value="Genomic_DNA"/>
</dbReference>
<dbReference type="Pfam" id="PF20266">
    <property type="entry name" value="Mab-21_C"/>
    <property type="match status" value="1"/>
</dbReference>
<dbReference type="STRING" id="8496.A0A151N204"/>
<keyword evidence="6 8" id="KW-0472">Membrane</keyword>
<dbReference type="SMART" id="SM01265">
    <property type="entry name" value="Mab-21"/>
    <property type="match status" value="1"/>
</dbReference>
<accession>A0A151N204</accession>
<feature type="transmembrane region" description="Helical" evidence="8">
    <location>
        <begin position="30"/>
        <end position="47"/>
    </location>
</feature>
<dbReference type="KEGG" id="amj:102562971"/>